<dbReference type="RefSeq" id="WP_150088389.1">
    <property type="nucleotide sequence ID" value="NZ_VWSF01000006.1"/>
</dbReference>
<dbReference type="GO" id="GO:0006004">
    <property type="term" value="P:fucose metabolic process"/>
    <property type="evidence" value="ECO:0007669"/>
    <property type="project" value="InterPro"/>
</dbReference>
<dbReference type="GO" id="GO:0016139">
    <property type="term" value="P:glycoside catabolic process"/>
    <property type="evidence" value="ECO:0007669"/>
    <property type="project" value="TreeGrafter"/>
</dbReference>
<dbReference type="SMART" id="SM00812">
    <property type="entry name" value="Alpha_L_fucos"/>
    <property type="match status" value="1"/>
</dbReference>
<keyword evidence="4" id="KW-0732">Signal</keyword>
<dbReference type="Gene3D" id="2.60.40.1180">
    <property type="entry name" value="Golgi alpha-mannosidase II"/>
    <property type="match status" value="1"/>
</dbReference>
<dbReference type="PANTHER" id="PTHR10030">
    <property type="entry name" value="ALPHA-L-FUCOSIDASE"/>
    <property type="match status" value="1"/>
</dbReference>
<keyword evidence="6" id="KW-0326">Glycosidase</keyword>
<dbReference type="GO" id="GO:0004560">
    <property type="term" value="F:alpha-L-fucosidase activity"/>
    <property type="evidence" value="ECO:0007669"/>
    <property type="project" value="InterPro"/>
</dbReference>
<evidence type="ECO:0000256" key="2">
    <source>
        <dbReference type="ARBA" id="ARBA00007951"/>
    </source>
</evidence>
<evidence type="ECO:0000256" key="7">
    <source>
        <dbReference type="SAM" id="Phobius"/>
    </source>
</evidence>
<sequence length="494" mass="56466">MLNHQKLLSPDAYAIRLLKTFLLVFVFALPAFSQKNITYKADWKSLEKHQEVPDWIRDAKFGIYAHWGVYAVPAYNNEHYIQHMHNEADYGKLGTYKRHVALYGPLSEFGYHDFIPQFKGENFNADEWADLFVKGGARFAGPVAEHHDGFAMWDSDVTPFNAKDMGPKRDVVGELEKAIRKRGMKFFTSLHHELNYTNVKVKPGWEAADPQYAKLYGSPMPAKEWQQMWLDKCLEVVNKYHPDIIYHDAWLEQVDNDKLRTYLAHYFNEAQKRDQPVTVTYKGNDIPEGVAMEDHENSNPAEIMAKPFLSDYSIGTGFSFSWGYTEGMEIRTDKDIIQKLIEVVSKNGQMLLNLSPKADGTFPEDQQQVVTKIGRWLWTFGESIYETRPFSVSGETTAGGQRVHYTRKGKNVYAIFLDWPAPINGDKVTKDTPVTLAQLTNSNLKGQVKSVKLLGLKSLEECPFNLSAQGLILTIPQKTRVPSESAQVFRIELH</sequence>
<evidence type="ECO:0000256" key="4">
    <source>
        <dbReference type="ARBA" id="ARBA00022729"/>
    </source>
</evidence>
<protein>
    <recommendedName>
        <fullName evidence="3">alpha-L-fucosidase</fullName>
        <ecNumber evidence="3">3.2.1.51</ecNumber>
    </recommendedName>
</protein>
<feature type="transmembrane region" description="Helical" evidence="7">
    <location>
        <begin position="12"/>
        <end position="32"/>
    </location>
</feature>
<evidence type="ECO:0000256" key="6">
    <source>
        <dbReference type="ARBA" id="ARBA00023295"/>
    </source>
</evidence>
<dbReference type="InterPro" id="IPR016286">
    <property type="entry name" value="FUC_metazoa-typ"/>
</dbReference>
<dbReference type="EMBL" id="VWSF01000006">
    <property type="protein sequence ID" value="KAA5546788.1"/>
    <property type="molecule type" value="Genomic_DNA"/>
</dbReference>
<accession>A0A5M6DGW6</accession>
<dbReference type="InterPro" id="IPR000933">
    <property type="entry name" value="Glyco_hydro_29"/>
</dbReference>
<dbReference type="InterPro" id="IPR013780">
    <property type="entry name" value="Glyco_hydro_b"/>
</dbReference>
<gene>
    <name evidence="10" type="ORF">F0145_10665</name>
</gene>
<keyword evidence="11" id="KW-1185">Reference proteome</keyword>
<dbReference type="AlphaFoldDB" id="A0A5M6DGW6"/>
<keyword evidence="5" id="KW-0378">Hydrolase</keyword>
<organism evidence="10 11">
    <name type="scientific">Adhaeribacter rhizoryzae</name>
    <dbReference type="NCBI Taxonomy" id="2607907"/>
    <lineage>
        <taxon>Bacteria</taxon>
        <taxon>Pseudomonadati</taxon>
        <taxon>Bacteroidota</taxon>
        <taxon>Cytophagia</taxon>
        <taxon>Cytophagales</taxon>
        <taxon>Hymenobacteraceae</taxon>
        <taxon>Adhaeribacter</taxon>
    </lineage>
</organism>
<dbReference type="Gene3D" id="3.20.20.80">
    <property type="entry name" value="Glycosidases"/>
    <property type="match status" value="1"/>
</dbReference>
<comment type="similarity">
    <text evidence="2">Belongs to the glycosyl hydrolase 29 family.</text>
</comment>
<dbReference type="GO" id="GO:0005764">
    <property type="term" value="C:lysosome"/>
    <property type="evidence" value="ECO:0007669"/>
    <property type="project" value="TreeGrafter"/>
</dbReference>
<feature type="domain" description="Glycoside hydrolase family 29 N-terminal" evidence="8">
    <location>
        <begin position="33"/>
        <end position="382"/>
    </location>
</feature>
<evidence type="ECO:0000313" key="10">
    <source>
        <dbReference type="EMBL" id="KAA5546788.1"/>
    </source>
</evidence>
<evidence type="ECO:0000259" key="9">
    <source>
        <dbReference type="Pfam" id="PF16757"/>
    </source>
</evidence>
<comment type="caution">
    <text evidence="10">The sequence shown here is derived from an EMBL/GenBank/DDBJ whole genome shotgun (WGS) entry which is preliminary data.</text>
</comment>
<dbReference type="InterPro" id="IPR031919">
    <property type="entry name" value="Fucosidase_C"/>
</dbReference>
<keyword evidence="7" id="KW-0812">Transmembrane</keyword>
<dbReference type="SUPFAM" id="SSF51445">
    <property type="entry name" value="(Trans)glycosidases"/>
    <property type="match status" value="1"/>
</dbReference>
<dbReference type="Proteomes" id="UP000323426">
    <property type="component" value="Unassembled WGS sequence"/>
</dbReference>
<dbReference type="EC" id="3.2.1.51" evidence="3"/>
<keyword evidence="7" id="KW-1133">Transmembrane helix</keyword>
<evidence type="ECO:0000256" key="1">
    <source>
        <dbReference type="ARBA" id="ARBA00004071"/>
    </source>
</evidence>
<dbReference type="Pfam" id="PF16757">
    <property type="entry name" value="Fucosidase_C"/>
    <property type="match status" value="1"/>
</dbReference>
<dbReference type="Pfam" id="PF01120">
    <property type="entry name" value="Alpha_L_fucos"/>
    <property type="match status" value="1"/>
</dbReference>
<evidence type="ECO:0000259" key="8">
    <source>
        <dbReference type="Pfam" id="PF01120"/>
    </source>
</evidence>
<keyword evidence="7" id="KW-0472">Membrane</keyword>
<feature type="domain" description="Alpha-L-fucosidase C-terminal" evidence="9">
    <location>
        <begin position="401"/>
        <end position="492"/>
    </location>
</feature>
<evidence type="ECO:0000256" key="5">
    <source>
        <dbReference type="ARBA" id="ARBA00022801"/>
    </source>
</evidence>
<name>A0A5M6DGW6_9BACT</name>
<comment type="function">
    <text evidence="1">Alpha-L-fucosidase is responsible for hydrolyzing the alpha-1,6-linked fucose joined to the reducing-end N-acetylglucosamine of the carbohydrate moieties of glycoproteins.</text>
</comment>
<dbReference type="PIRSF" id="PIRSF001092">
    <property type="entry name" value="Alpha-L-fucosidase"/>
    <property type="match status" value="1"/>
</dbReference>
<proteinExistence type="inferred from homology"/>
<dbReference type="PANTHER" id="PTHR10030:SF37">
    <property type="entry name" value="ALPHA-L-FUCOSIDASE-RELATED"/>
    <property type="match status" value="1"/>
</dbReference>
<evidence type="ECO:0000313" key="11">
    <source>
        <dbReference type="Proteomes" id="UP000323426"/>
    </source>
</evidence>
<dbReference type="InterPro" id="IPR017853">
    <property type="entry name" value="GH"/>
</dbReference>
<dbReference type="InterPro" id="IPR057739">
    <property type="entry name" value="Glyco_hydro_29_N"/>
</dbReference>
<evidence type="ECO:0000256" key="3">
    <source>
        <dbReference type="ARBA" id="ARBA00012662"/>
    </source>
</evidence>
<dbReference type="PRINTS" id="PR00741">
    <property type="entry name" value="GLHYDRLASE29"/>
</dbReference>
<reference evidence="10 11" key="1">
    <citation type="submission" date="2019-09" db="EMBL/GenBank/DDBJ databases">
        <title>Genome sequence and assembly of Adhaeribacter sp.</title>
        <authorList>
            <person name="Chhetri G."/>
        </authorList>
    </citation>
    <scope>NUCLEOTIDE SEQUENCE [LARGE SCALE GENOMIC DNA]</scope>
    <source>
        <strain evidence="10 11">DK36</strain>
    </source>
</reference>